<feature type="domain" description="DNA replication complex GINS protein PSF1 C-terminal" evidence="8">
    <location>
        <begin position="165"/>
        <end position="215"/>
    </location>
</feature>
<dbReference type="PANTHER" id="PTHR12914">
    <property type="entry name" value="PARTNER OF SLD5"/>
    <property type="match status" value="1"/>
</dbReference>
<evidence type="ECO:0000256" key="5">
    <source>
        <dbReference type="RuleBase" id="RU368085"/>
    </source>
</evidence>
<evidence type="ECO:0000256" key="4">
    <source>
        <dbReference type="ARBA" id="ARBA00023242"/>
    </source>
</evidence>
<dbReference type="CDD" id="cd11710">
    <property type="entry name" value="GINS_A_psf1"/>
    <property type="match status" value="1"/>
</dbReference>
<sequence length="216" mass="25082">MFLYFVSLMAGSWIVSTTDFESFISIVMLGLKAVDLIREAARSQGQLQPFNEDKVRQVLEEMRSLFQQNKKEVEERHSISPAIHLRHSGLERNKRCLLAYINDRAEKIRELRWQFGAVLPPEVKSNLCEPEQQFFQKYNRELANYMRSIGDGVGLDLMADLQPPKTLFIEVRCVQDYGELETEEGEIILLKKNTQHFLPRSLCEPLIRQGILTHIT</sequence>
<reference evidence="9 10" key="1">
    <citation type="journal article" date="2018" name="Nat. Ecol. Evol.">
        <title>Genomic signatures of mitonuclear coevolution across populations of Tigriopus californicus.</title>
        <authorList>
            <person name="Barreto F.S."/>
            <person name="Watson E.T."/>
            <person name="Lima T.G."/>
            <person name="Willett C.S."/>
            <person name="Edmands S."/>
            <person name="Li W."/>
            <person name="Burton R.S."/>
        </authorList>
    </citation>
    <scope>NUCLEOTIDE SEQUENCE [LARGE SCALE GENOMIC DNA]</scope>
    <source>
        <strain evidence="9 10">San Diego</strain>
    </source>
</reference>
<dbReference type="Proteomes" id="UP000318571">
    <property type="component" value="Chromosome 10"/>
</dbReference>
<organism evidence="9 10">
    <name type="scientific">Tigriopus californicus</name>
    <name type="common">Marine copepod</name>
    <dbReference type="NCBI Taxonomy" id="6832"/>
    <lineage>
        <taxon>Eukaryota</taxon>
        <taxon>Metazoa</taxon>
        <taxon>Ecdysozoa</taxon>
        <taxon>Arthropoda</taxon>
        <taxon>Crustacea</taxon>
        <taxon>Multicrustacea</taxon>
        <taxon>Hexanauplia</taxon>
        <taxon>Copepoda</taxon>
        <taxon>Harpacticoida</taxon>
        <taxon>Harpacticidae</taxon>
        <taxon>Tigriopus</taxon>
    </lineage>
</organism>
<keyword evidence="6" id="KW-0732">Signal</keyword>
<evidence type="ECO:0000256" key="6">
    <source>
        <dbReference type="SAM" id="SignalP"/>
    </source>
</evidence>
<feature type="domain" description="GINS subunit" evidence="7">
    <location>
        <begin position="82"/>
        <end position="149"/>
    </location>
</feature>
<dbReference type="AlphaFoldDB" id="A0A553NAV2"/>
<evidence type="ECO:0000313" key="10">
    <source>
        <dbReference type="Proteomes" id="UP000318571"/>
    </source>
</evidence>
<proteinExistence type="inferred from homology"/>
<dbReference type="InterPro" id="IPR005339">
    <property type="entry name" value="GINS_Psf1"/>
</dbReference>
<dbReference type="SUPFAM" id="SSF158573">
    <property type="entry name" value="GINS helical bundle-like"/>
    <property type="match status" value="1"/>
</dbReference>
<evidence type="ECO:0000256" key="2">
    <source>
        <dbReference type="ARBA" id="ARBA00006677"/>
    </source>
</evidence>
<dbReference type="Pfam" id="PF05916">
    <property type="entry name" value="Sld5"/>
    <property type="match status" value="1"/>
</dbReference>
<dbReference type="Pfam" id="PF24997">
    <property type="entry name" value="PSF1_C"/>
    <property type="match status" value="1"/>
</dbReference>
<evidence type="ECO:0000256" key="3">
    <source>
        <dbReference type="ARBA" id="ARBA00022705"/>
    </source>
</evidence>
<dbReference type="OMA" id="MFCEKAT"/>
<keyword evidence="10" id="KW-1185">Reference proteome</keyword>
<comment type="similarity">
    <text evidence="2 5">Belongs to the GINS1/PSF1 family.</text>
</comment>
<feature type="signal peptide" evidence="6">
    <location>
        <begin position="1"/>
        <end position="17"/>
    </location>
</feature>
<comment type="function">
    <text evidence="5">Required for correct functioning of the GINS complex, a complex that plays an essential role in the initiation of DNA replication, and progression of DNA replication forks. GINS complex seems to bind preferentially to single-stranded DNA.</text>
</comment>
<dbReference type="Gene3D" id="1.20.58.1030">
    <property type="match status" value="1"/>
</dbReference>
<name>A0A553NAV2_TIGCA</name>
<accession>A0A553NAV2</accession>
<dbReference type="InterPro" id="IPR036224">
    <property type="entry name" value="GINS_bundle-like_dom_sf"/>
</dbReference>
<evidence type="ECO:0000259" key="8">
    <source>
        <dbReference type="Pfam" id="PF24997"/>
    </source>
</evidence>
<evidence type="ECO:0000313" key="9">
    <source>
        <dbReference type="EMBL" id="TRY62576.1"/>
    </source>
</evidence>
<protein>
    <recommendedName>
        <fullName evidence="5">DNA replication complex GINS protein PSF1</fullName>
    </recommendedName>
</protein>
<dbReference type="CDD" id="cd21696">
    <property type="entry name" value="GINS_B_Psf1"/>
    <property type="match status" value="1"/>
</dbReference>
<dbReference type="PANTHER" id="PTHR12914:SF2">
    <property type="entry name" value="DNA REPLICATION COMPLEX GINS PROTEIN PSF1"/>
    <property type="match status" value="1"/>
</dbReference>
<comment type="caution">
    <text evidence="9">The sequence shown here is derived from an EMBL/GenBank/DDBJ whole genome shotgun (WGS) entry which is preliminary data.</text>
</comment>
<evidence type="ECO:0000256" key="1">
    <source>
        <dbReference type="ARBA" id="ARBA00004123"/>
    </source>
</evidence>
<comment type="subunit">
    <text evidence="5">Component of the GINS complex.</text>
</comment>
<dbReference type="GO" id="GO:1902983">
    <property type="term" value="P:DNA strand elongation involved in mitotic DNA replication"/>
    <property type="evidence" value="ECO:0007669"/>
    <property type="project" value="TreeGrafter"/>
</dbReference>
<dbReference type="EMBL" id="VCGU01000458">
    <property type="protein sequence ID" value="TRY62576.1"/>
    <property type="molecule type" value="Genomic_DNA"/>
</dbReference>
<dbReference type="STRING" id="6832.A0A553NAV2"/>
<keyword evidence="3 5" id="KW-0235">DNA replication</keyword>
<comment type="subcellular location">
    <subcellularLocation>
        <location evidence="1 5">Nucleus</location>
    </subcellularLocation>
</comment>
<feature type="chain" id="PRO_5021953762" description="DNA replication complex GINS protein PSF1" evidence="6">
    <location>
        <begin position="18"/>
        <end position="216"/>
    </location>
</feature>
<keyword evidence="4 5" id="KW-0539">Nucleus</keyword>
<dbReference type="InterPro" id="IPR021151">
    <property type="entry name" value="GINS_A"/>
</dbReference>
<gene>
    <name evidence="9" type="ORF">TCAL_00477</name>
</gene>
<evidence type="ECO:0000259" key="7">
    <source>
        <dbReference type="Pfam" id="PF05916"/>
    </source>
</evidence>
<dbReference type="GO" id="GO:0000811">
    <property type="term" value="C:GINS complex"/>
    <property type="evidence" value="ECO:0007669"/>
    <property type="project" value="UniProtKB-UniRule"/>
</dbReference>
<dbReference type="InterPro" id="IPR056783">
    <property type="entry name" value="PSF1_C"/>
</dbReference>